<name>X0JIX6_FUSO5</name>
<dbReference type="RefSeq" id="XP_031058406.1">
    <property type="nucleotide sequence ID" value="XM_031211832.1"/>
</dbReference>
<dbReference type="HOGENOM" id="CLU_3014215_0_0_1"/>
<dbReference type="GeneID" id="42036453"/>
<dbReference type="AlphaFoldDB" id="X0JIX6"/>
<evidence type="ECO:0000313" key="1">
    <source>
        <dbReference type="EMBL" id="EXL96316.1"/>
    </source>
</evidence>
<accession>X0JIX6</accession>
<proteinExistence type="predicted"/>
<protein>
    <submittedName>
        <fullName evidence="1">Uncharacterized protein</fullName>
    </submittedName>
</protein>
<dbReference type="Proteomes" id="UP000030685">
    <property type="component" value="Unassembled WGS sequence"/>
</dbReference>
<dbReference type="VEuPathDB" id="FungiDB:FOIG_11278"/>
<dbReference type="EMBL" id="JH658291">
    <property type="protein sequence ID" value="EXL96316.1"/>
    <property type="molecule type" value="Genomic_DNA"/>
</dbReference>
<gene>
    <name evidence="1" type="ORF">FOIG_11278</name>
</gene>
<reference evidence="1" key="1">
    <citation type="submission" date="2011-11" db="EMBL/GenBank/DDBJ databases">
        <title>The Genome Sequence of Fusarium oxysporum II5.</title>
        <authorList>
            <consortium name="The Broad Institute Genome Sequencing Platform"/>
            <person name="Ma L.-J."/>
            <person name="Gale L.R."/>
            <person name="Schwartz D.C."/>
            <person name="Zhou S."/>
            <person name="Corby-Kistler H."/>
            <person name="Young S.K."/>
            <person name="Zeng Q."/>
            <person name="Gargeya S."/>
            <person name="Fitzgerald M."/>
            <person name="Haas B."/>
            <person name="Abouelleil A."/>
            <person name="Alvarado L."/>
            <person name="Arachchi H.M."/>
            <person name="Berlin A."/>
            <person name="Brown A."/>
            <person name="Chapman S.B."/>
            <person name="Chen Z."/>
            <person name="Dunbar C."/>
            <person name="Freedman E."/>
            <person name="Gearin G."/>
            <person name="Goldberg J."/>
            <person name="Griggs A."/>
            <person name="Gujja S."/>
            <person name="Heiman D."/>
            <person name="Howarth C."/>
            <person name="Larson L."/>
            <person name="Lui A."/>
            <person name="MacDonald P.J.P."/>
            <person name="Montmayeur A."/>
            <person name="Murphy C."/>
            <person name="Neiman D."/>
            <person name="Pearson M."/>
            <person name="Priest M."/>
            <person name="Roberts A."/>
            <person name="Saif S."/>
            <person name="Shea T."/>
            <person name="Shenoy N."/>
            <person name="Sisk P."/>
            <person name="Stolte C."/>
            <person name="Sykes S."/>
            <person name="Wortman J."/>
            <person name="Nusbaum C."/>
            <person name="Birren B."/>
        </authorList>
    </citation>
    <scope>NUCLEOTIDE SEQUENCE [LARGE SCALE GENOMIC DNA]</scope>
    <source>
        <strain evidence="1">54006</strain>
    </source>
</reference>
<reference evidence="1" key="2">
    <citation type="submission" date="2012-05" db="EMBL/GenBank/DDBJ databases">
        <title>The Genome Annotation of Fusarium oxysporum II5.</title>
        <authorList>
            <consortium name="The Broad Institute Genomics Platform"/>
            <person name="Ma L.-J."/>
            <person name="Corby-Kistler H."/>
            <person name="Broz K."/>
            <person name="Gale L.R."/>
            <person name="Jonkers W."/>
            <person name="O'Donnell K."/>
            <person name="Ploetz R."/>
            <person name="Steinberg C."/>
            <person name="Schwartz D.C."/>
            <person name="VanEtten H."/>
            <person name="Zhou S."/>
            <person name="Young S.K."/>
            <person name="Zeng Q."/>
            <person name="Gargeya S."/>
            <person name="Fitzgerald M."/>
            <person name="Abouelleil A."/>
            <person name="Alvarado L."/>
            <person name="Chapman S.B."/>
            <person name="Gainer-Dewar J."/>
            <person name="Goldberg J."/>
            <person name="Griggs A."/>
            <person name="Gujja S."/>
            <person name="Hansen M."/>
            <person name="Howarth C."/>
            <person name="Imamovic A."/>
            <person name="Ireland A."/>
            <person name="Larimer J."/>
            <person name="McCowan C."/>
            <person name="Murphy C."/>
            <person name="Pearson M."/>
            <person name="Poon T.W."/>
            <person name="Priest M."/>
            <person name="Roberts A."/>
            <person name="Saif S."/>
            <person name="Shea T."/>
            <person name="Sykes S."/>
            <person name="Wortman J."/>
            <person name="Nusbaum C."/>
            <person name="Birren B."/>
        </authorList>
    </citation>
    <scope>NUCLEOTIDE SEQUENCE</scope>
    <source>
        <strain evidence="1">54006</strain>
    </source>
</reference>
<organism evidence="1">
    <name type="scientific">Fusarium odoratissimum (strain NRRL 54006)</name>
    <dbReference type="NCBI Taxonomy" id="1089451"/>
    <lineage>
        <taxon>Eukaryota</taxon>
        <taxon>Fungi</taxon>
        <taxon>Dikarya</taxon>
        <taxon>Ascomycota</taxon>
        <taxon>Pezizomycotina</taxon>
        <taxon>Sordariomycetes</taxon>
        <taxon>Hypocreomycetidae</taxon>
        <taxon>Hypocreales</taxon>
        <taxon>Nectriaceae</taxon>
        <taxon>Fusarium</taxon>
        <taxon>Fusarium oxysporum species complex</taxon>
        <taxon>Fusarium oxysporum f. sp. cubense (strain race 4)</taxon>
    </lineage>
</organism>
<sequence>MSAEVLAEHGEILDLVERLSGEKSRIDNDAKTLCHKKEFAEKRLNTLNEKRKYLKS</sequence>